<accession>A0A821U474</accession>
<protein>
    <submittedName>
        <fullName evidence="2">Uncharacterized protein</fullName>
    </submittedName>
</protein>
<evidence type="ECO:0000313" key="3">
    <source>
        <dbReference type="Proteomes" id="UP000663880"/>
    </source>
</evidence>
<comment type="caution">
    <text evidence="2">The sequence shown here is derived from an EMBL/GenBank/DDBJ whole genome shotgun (WGS) entry which is preliminary data.</text>
</comment>
<dbReference type="Proteomes" id="UP000663880">
    <property type="component" value="Unassembled WGS sequence"/>
</dbReference>
<reference evidence="2" key="1">
    <citation type="submission" date="2021-02" db="EMBL/GenBank/DDBJ databases">
        <authorList>
            <person name="Steward A R."/>
        </authorList>
    </citation>
    <scope>NUCLEOTIDE SEQUENCE</scope>
</reference>
<dbReference type="AlphaFoldDB" id="A0A821U474"/>
<feature type="compositionally biased region" description="Basic and acidic residues" evidence="1">
    <location>
        <begin position="13"/>
        <end position="49"/>
    </location>
</feature>
<evidence type="ECO:0000256" key="1">
    <source>
        <dbReference type="SAM" id="MobiDB-lite"/>
    </source>
</evidence>
<gene>
    <name evidence="2" type="ORF">PMACD_LOCUS9643</name>
</gene>
<proteinExistence type="predicted"/>
<sequence>MSQAPQQGFVAEKAQELNRRTSHDDKRPDRDAQNDKDKADKQEAPRESKNPFSPNIYRGRTASHFEMGPRGLDYSPHRMGLEFSNRLRDYVPQRSSSIQGHELTDAPMKPEYLGHRNHFGSQIVPGGIHPDVVYRQDYYGQVGFPARTSRFSSQEYLNAPAQYGRWPEYRVDYRQRRRSQQDLHSIEHSPESGMNEINSHDFLLLQIELNTFLM</sequence>
<feature type="region of interest" description="Disordered" evidence="1">
    <location>
        <begin position="1"/>
        <end position="62"/>
    </location>
</feature>
<keyword evidence="3" id="KW-1185">Reference proteome</keyword>
<evidence type="ECO:0000313" key="2">
    <source>
        <dbReference type="EMBL" id="CAF4881394.1"/>
    </source>
</evidence>
<dbReference type="OrthoDB" id="7468678at2759"/>
<dbReference type="EMBL" id="CAJOBZ010000027">
    <property type="protein sequence ID" value="CAF4881394.1"/>
    <property type="molecule type" value="Genomic_DNA"/>
</dbReference>
<organism evidence="2 3">
    <name type="scientific">Pieris macdunnoughi</name>
    <dbReference type="NCBI Taxonomy" id="345717"/>
    <lineage>
        <taxon>Eukaryota</taxon>
        <taxon>Metazoa</taxon>
        <taxon>Ecdysozoa</taxon>
        <taxon>Arthropoda</taxon>
        <taxon>Hexapoda</taxon>
        <taxon>Insecta</taxon>
        <taxon>Pterygota</taxon>
        <taxon>Neoptera</taxon>
        <taxon>Endopterygota</taxon>
        <taxon>Lepidoptera</taxon>
        <taxon>Glossata</taxon>
        <taxon>Ditrysia</taxon>
        <taxon>Papilionoidea</taxon>
        <taxon>Pieridae</taxon>
        <taxon>Pierinae</taxon>
        <taxon>Pieris</taxon>
    </lineage>
</organism>
<name>A0A821U474_9NEOP</name>